<reference evidence="2 3" key="1">
    <citation type="submission" date="2024-03" db="EMBL/GenBank/DDBJ databases">
        <title>Two novel species of the genus Flavobacterium exhibiting potentially degradation of complex polysaccharides.</title>
        <authorList>
            <person name="Lian X."/>
        </authorList>
    </citation>
    <scope>NUCLEOTIDE SEQUENCE [LARGE SCALE GENOMIC DNA]</scope>
    <source>
        <strain evidence="3">j3</strain>
    </source>
</reference>
<name>A0ABU9N0R7_9FLAO</name>
<comment type="caution">
    <text evidence="2">The sequence shown here is derived from an EMBL/GenBank/DDBJ whole genome shotgun (WGS) entry which is preliminary data.</text>
</comment>
<keyword evidence="1" id="KW-1133">Transmembrane helix</keyword>
<evidence type="ECO:0000313" key="2">
    <source>
        <dbReference type="EMBL" id="MEM0541322.1"/>
    </source>
</evidence>
<proteinExistence type="predicted"/>
<keyword evidence="3" id="KW-1185">Reference proteome</keyword>
<feature type="transmembrane region" description="Helical" evidence="1">
    <location>
        <begin position="48"/>
        <end position="68"/>
    </location>
</feature>
<dbReference type="EMBL" id="JBCGDO010000001">
    <property type="protein sequence ID" value="MEM0541322.1"/>
    <property type="molecule type" value="Genomic_DNA"/>
</dbReference>
<gene>
    <name evidence="2" type="ORF">WFZ85_01720</name>
</gene>
<keyword evidence="1" id="KW-0472">Membrane</keyword>
<sequence>MEPNNIENQIREKLNSREIQPSNQAWDRLDAMLTVAEEKKTKRSFFSFTYIGIAASVLVLVTLGLFLFNQKGSEIELNNTVVETETKVDSTTKNSNSNNETSIQVPAKVSASKQVVVISKNAQPATRNSQLIIRNPQAKNPAINRDKEIEYLLHQNVAQKDIPKVVDTKTTITFKEESVVLDDFLVANLKYPVKKKSDKQVAIKVDVKSLLSEVDGEVEQSFREKVLSKINKNYQEVKVALANRNNQ</sequence>
<dbReference type="Proteomes" id="UP001460072">
    <property type="component" value="Unassembled WGS sequence"/>
</dbReference>
<organism evidence="2 3">
    <name type="scientific">Flavobacterium aureirubrum</name>
    <dbReference type="NCBI Taxonomy" id="3133147"/>
    <lineage>
        <taxon>Bacteria</taxon>
        <taxon>Pseudomonadati</taxon>
        <taxon>Bacteroidota</taxon>
        <taxon>Flavobacteriia</taxon>
        <taxon>Flavobacteriales</taxon>
        <taxon>Flavobacteriaceae</taxon>
        <taxon>Flavobacterium</taxon>
    </lineage>
</organism>
<dbReference type="RefSeq" id="WP_342694553.1">
    <property type="nucleotide sequence ID" value="NZ_JBCGDO010000001.1"/>
</dbReference>
<evidence type="ECO:0000256" key="1">
    <source>
        <dbReference type="SAM" id="Phobius"/>
    </source>
</evidence>
<accession>A0ABU9N0R7</accession>
<protein>
    <submittedName>
        <fullName evidence="2">Uncharacterized protein</fullName>
    </submittedName>
</protein>
<evidence type="ECO:0000313" key="3">
    <source>
        <dbReference type="Proteomes" id="UP001460072"/>
    </source>
</evidence>
<keyword evidence="1" id="KW-0812">Transmembrane</keyword>